<comment type="catalytic activity">
    <reaction evidence="7">
        <text>L-cysteinyl-[protein] + hexadecanoyl-CoA = S-hexadecanoyl-L-cysteinyl-[protein] + CoA</text>
        <dbReference type="Rhea" id="RHEA:36683"/>
        <dbReference type="Rhea" id="RHEA-COMP:10131"/>
        <dbReference type="Rhea" id="RHEA-COMP:11032"/>
        <dbReference type="ChEBI" id="CHEBI:29950"/>
        <dbReference type="ChEBI" id="CHEBI:57287"/>
        <dbReference type="ChEBI" id="CHEBI:57379"/>
        <dbReference type="ChEBI" id="CHEBI:74151"/>
        <dbReference type="EC" id="2.3.1.225"/>
    </reaction>
</comment>
<comment type="subcellular location">
    <subcellularLocation>
        <location evidence="1">Membrane</location>
        <topology evidence="1">Multi-pass membrane protein</topology>
    </subcellularLocation>
</comment>
<evidence type="ECO:0000256" key="3">
    <source>
        <dbReference type="ARBA" id="ARBA00022692"/>
    </source>
</evidence>
<keyword evidence="2 7" id="KW-0808">Transferase</keyword>
<evidence type="ECO:0000256" key="6">
    <source>
        <dbReference type="ARBA" id="ARBA00023315"/>
    </source>
</evidence>
<feature type="domain" description="Palmitoyltransferase DHHC" evidence="8">
    <location>
        <begin position="114"/>
        <end position="254"/>
    </location>
</feature>
<evidence type="ECO:0000259" key="8">
    <source>
        <dbReference type="Pfam" id="PF01529"/>
    </source>
</evidence>
<evidence type="ECO:0000256" key="5">
    <source>
        <dbReference type="ARBA" id="ARBA00023136"/>
    </source>
</evidence>
<dbReference type="PANTHER" id="PTHR12246">
    <property type="entry name" value="PALMITOYLTRANSFERASE ZDHHC16"/>
    <property type="match status" value="1"/>
</dbReference>
<dbReference type="GO" id="GO:0019706">
    <property type="term" value="F:protein-cysteine S-palmitoyltransferase activity"/>
    <property type="evidence" value="ECO:0007669"/>
    <property type="project" value="UniProtKB-EC"/>
</dbReference>
<keyword evidence="6 7" id="KW-0012">Acyltransferase</keyword>
<dbReference type="PROSITE" id="PS50216">
    <property type="entry name" value="DHHC"/>
    <property type="match status" value="1"/>
</dbReference>
<dbReference type="InterPro" id="IPR001594">
    <property type="entry name" value="Palmitoyltrfase_DHHC"/>
</dbReference>
<comment type="domain">
    <text evidence="7">The DHHC domain is required for palmitoyltransferase activity.</text>
</comment>
<protein>
    <recommendedName>
        <fullName evidence="7">Palmitoyltransferase</fullName>
        <ecNumber evidence="7">2.3.1.225</ecNumber>
    </recommendedName>
</protein>
<dbReference type="Proteomes" id="UP000095287">
    <property type="component" value="Unplaced"/>
</dbReference>
<keyword evidence="9" id="KW-1185">Reference proteome</keyword>
<keyword evidence="4 7" id="KW-1133">Transmembrane helix</keyword>
<comment type="similarity">
    <text evidence="7">Belongs to the DHHC palmitoyltransferase family.</text>
</comment>
<evidence type="ECO:0000313" key="10">
    <source>
        <dbReference type="WBParaSite" id="L893_g31792.t1"/>
    </source>
</evidence>
<dbReference type="WBParaSite" id="L893_g31792.t1">
    <property type="protein sequence ID" value="L893_g31792.t1"/>
    <property type="gene ID" value="L893_g31792"/>
</dbReference>
<keyword evidence="3 7" id="KW-0812">Transmembrane</keyword>
<dbReference type="GO" id="GO:0016020">
    <property type="term" value="C:membrane"/>
    <property type="evidence" value="ECO:0007669"/>
    <property type="project" value="UniProtKB-SubCell"/>
</dbReference>
<feature type="transmembrane region" description="Helical" evidence="7">
    <location>
        <begin position="219"/>
        <end position="245"/>
    </location>
</feature>
<evidence type="ECO:0000313" key="9">
    <source>
        <dbReference type="Proteomes" id="UP000095287"/>
    </source>
</evidence>
<dbReference type="AlphaFoldDB" id="A0A1I8A135"/>
<feature type="transmembrane region" description="Helical" evidence="7">
    <location>
        <begin position="44"/>
        <end position="63"/>
    </location>
</feature>
<accession>A0A1I8A135</accession>
<feature type="transmembrane region" description="Helical" evidence="7">
    <location>
        <begin position="157"/>
        <end position="177"/>
    </location>
</feature>
<dbReference type="Pfam" id="PF01529">
    <property type="entry name" value="DHHC"/>
    <property type="match status" value="1"/>
</dbReference>
<proteinExistence type="inferred from homology"/>
<evidence type="ECO:0000256" key="1">
    <source>
        <dbReference type="ARBA" id="ARBA00004141"/>
    </source>
</evidence>
<sequence>MLRRLRDCFCRLLVRLVSLCNLSRSSPRLYALLDSFVRRGCGKILIVLVHFLVGFVFAVEYGIVLPYEALFRPKWYIYGLGVLGVYLVVNILFNYTHAYSTPPGSPPKSTAQPQCSRCLSHKPRGVHHCSICNNCVVRMDHHCIWINQCVGANNHRFFLQFLFFLFSGCCLIVATNFTTFANNFLWAADNTVWCRVIDDLPWKEFLCRDGGETVTNFIFFSYSVAFLVMIMVGALFLWNCLLISIGATYIDYLQRGCPPYGLCCQDLPPRREVLLNWRVFLGLRRNRSVFLHVLLPSSHRTEHYEQSSLLRDVDVV</sequence>
<evidence type="ECO:0000256" key="2">
    <source>
        <dbReference type="ARBA" id="ARBA00022679"/>
    </source>
</evidence>
<organism evidence="9 10">
    <name type="scientific">Steinernema glaseri</name>
    <dbReference type="NCBI Taxonomy" id="37863"/>
    <lineage>
        <taxon>Eukaryota</taxon>
        <taxon>Metazoa</taxon>
        <taxon>Ecdysozoa</taxon>
        <taxon>Nematoda</taxon>
        <taxon>Chromadorea</taxon>
        <taxon>Rhabditida</taxon>
        <taxon>Tylenchina</taxon>
        <taxon>Panagrolaimomorpha</taxon>
        <taxon>Strongyloidoidea</taxon>
        <taxon>Steinernematidae</taxon>
        <taxon>Steinernema</taxon>
    </lineage>
</organism>
<name>A0A1I8A135_9BILA</name>
<evidence type="ECO:0000256" key="7">
    <source>
        <dbReference type="RuleBase" id="RU079119"/>
    </source>
</evidence>
<dbReference type="InterPro" id="IPR039859">
    <property type="entry name" value="PFA4/ZDH16/20/ERF2-like"/>
</dbReference>
<keyword evidence="5 7" id="KW-0472">Membrane</keyword>
<feature type="transmembrane region" description="Helical" evidence="7">
    <location>
        <begin position="75"/>
        <end position="93"/>
    </location>
</feature>
<dbReference type="EC" id="2.3.1.225" evidence="7"/>
<reference evidence="10" key="1">
    <citation type="submission" date="2016-11" db="UniProtKB">
        <authorList>
            <consortium name="WormBaseParasite"/>
        </authorList>
    </citation>
    <scope>IDENTIFICATION</scope>
</reference>
<evidence type="ECO:0000256" key="4">
    <source>
        <dbReference type="ARBA" id="ARBA00022989"/>
    </source>
</evidence>